<name>A0ABQ7FWU1_DUNSA</name>
<evidence type="ECO:0000313" key="2">
    <source>
        <dbReference type="Proteomes" id="UP000815325"/>
    </source>
</evidence>
<keyword evidence="2" id="KW-1185">Reference proteome</keyword>
<dbReference type="Proteomes" id="UP000815325">
    <property type="component" value="Unassembled WGS sequence"/>
</dbReference>
<organism evidence="1 2">
    <name type="scientific">Dunaliella salina</name>
    <name type="common">Green alga</name>
    <name type="synonym">Protococcus salinus</name>
    <dbReference type="NCBI Taxonomy" id="3046"/>
    <lineage>
        <taxon>Eukaryota</taxon>
        <taxon>Viridiplantae</taxon>
        <taxon>Chlorophyta</taxon>
        <taxon>core chlorophytes</taxon>
        <taxon>Chlorophyceae</taxon>
        <taxon>CS clade</taxon>
        <taxon>Chlamydomonadales</taxon>
        <taxon>Dunaliellaceae</taxon>
        <taxon>Dunaliella</taxon>
    </lineage>
</organism>
<gene>
    <name evidence="1" type="ORF">DUNSADRAFT_1925</name>
</gene>
<evidence type="ECO:0000313" key="1">
    <source>
        <dbReference type="EMBL" id="KAF5826836.1"/>
    </source>
</evidence>
<comment type="caution">
    <text evidence="1">The sequence shown here is derived from an EMBL/GenBank/DDBJ whole genome shotgun (WGS) entry which is preliminary data.</text>
</comment>
<proteinExistence type="predicted"/>
<protein>
    <submittedName>
        <fullName evidence="1">Uncharacterized protein</fullName>
    </submittedName>
</protein>
<sequence>MDFSKYASRRVAFGGNVNGAEKSLPKAPTLSREAINILQQNSHQLDQAQAEHLIRTALVDKAESFAAGGDHDMAGRIEEILQDGLPAGEVARVVSELSLGKAAEAAAARGPALLPQAKGLGNSRKRSAEPGDLSEAVLKPVVQKMSCQRERWGHFQQSLEEAEEEESKETWQTIMQKRRRGNNYKEVMRDLTGLADHICRTWAARRIQAAWRAWRRGQSVGDAVGGVEEPEGVSKPRDYKRLLQWALRQAAEVRHKQVCVQGYCCCCCCCCCW</sequence>
<reference evidence="1" key="1">
    <citation type="submission" date="2017-08" db="EMBL/GenBank/DDBJ databases">
        <authorList>
            <person name="Polle J.E."/>
            <person name="Barry K."/>
            <person name="Cushman J."/>
            <person name="Schmutz J."/>
            <person name="Tran D."/>
            <person name="Hathwaick L.T."/>
            <person name="Yim W.C."/>
            <person name="Jenkins J."/>
            <person name="Mckie-Krisberg Z.M."/>
            <person name="Prochnik S."/>
            <person name="Lindquist E."/>
            <person name="Dockter R.B."/>
            <person name="Adam C."/>
            <person name="Molina H."/>
            <person name="Bunkerborg J."/>
            <person name="Jin E."/>
            <person name="Buchheim M."/>
            <person name="Magnuson J."/>
        </authorList>
    </citation>
    <scope>NUCLEOTIDE SEQUENCE</scope>
    <source>
        <strain evidence="1">CCAP 19/18</strain>
    </source>
</reference>
<accession>A0ABQ7FWU1</accession>
<dbReference type="EMBL" id="MU070688">
    <property type="protein sequence ID" value="KAF5826836.1"/>
    <property type="molecule type" value="Genomic_DNA"/>
</dbReference>